<dbReference type="FunFam" id="3.90.850.10:FF:000002">
    <property type="entry name" value="2-hydroxyhepta-2,4-diene-1,7-dioate isomerase"/>
    <property type="match status" value="1"/>
</dbReference>
<keyword evidence="4" id="KW-0413">Isomerase</keyword>
<gene>
    <name evidence="4" type="ORF">DLJ53_14575</name>
</gene>
<dbReference type="InterPro" id="IPR051121">
    <property type="entry name" value="FAH"/>
</dbReference>
<sequence length="282" mass="30063">MRFVSYVRLGRPSFGALVDGGIVDLARHMPGIDTLREAIAEDLLADAAREVVGRAPEFAMSDVMLLPVIPDPAKILCVGVNYVAHREETGRKEVGYPTYFTRFADTLVSHGAPIIKPAVSDKLDYEGELALVIGRGGRNIKPENALDHVAGYAPFMDGSVRDFQRHTGQFTPGKNFPATGGFGPALVTPDELGDVTSLPIETRVNGEVLQKASLSDLIFSIPDVIAYASTFTPLQPGDVIATGTPGGVGERRDPPIWLKCGDVVEVDVGAAGTLVNRIVAEV</sequence>
<name>A0A8B2NQY7_9HYPH</name>
<comment type="caution">
    <text evidence="4">The sequence shown here is derived from an EMBL/GenBank/DDBJ whole genome shotgun (WGS) entry which is preliminary data.</text>
</comment>
<dbReference type="GO" id="GO:0046872">
    <property type="term" value="F:metal ion binding"/>
    <property type="evidence" value="ECO:0007669"/>
    <property type="project" value="UniProtKB-KW"/>
</dbReference>
<evidence type="ECO:0000313" key="4">
    <source>
        <dbReference type="EMBL" id="RAI00489.1"/>
    </source>
</evidence>
<protein>
    <submittedName>
        <fullName evidence="4">5-carboxymethyl-2-hydroxymuconate isomerase</fullName>
    </submittedName>
</protein>
<keyword evidence="5" id="KW-1185">Reference proteome</keyword>
<dbReference type="PANTHER" id="PTHR42796">
    <property type="entry name" value="FUMARYLACETOACETATE HYDROLASE DOMAIN-CONTAINING PROTEIN 2A-RELATED"/>
    <property type="match status" value="1"/>
</dbReference>
<dbReference type="Gene3D" id="3.90.850.10">
    <property type="entry name" value="Fumarylacetoacetase-like, C-terminal domain"/>
    <property type="match status" value="1"/>
</dbReference>
<proteinExistence type="inferred from homology"/>
<dbReference type="EMBL" id="QHHQ01000003">
    <property type="protein sequence ID" value="RAI00489.1"/>
    <property type="molecule type" value="Genomic_DNA"/>
</dbReference>
<dbReference type="GO" id="GO:0016853">
    <property type="term" value="F:isomerase activity"/>
    <property type="evidence" value="ECO:0007669"/>
    <property type="project" value="UniProtKB-KW"/>
</dbReference>
<dbReference type="GO" id="GO:0019752">
    <property type="term" value="P:carboxylic acid metabolic process"/>
    <property type="evidence" value="ECO:0007669"/>
    <property type="project" value="UniProtKB-ARBA"/>
</dbReference>
<dbReference type="Proteomes" id="UP000249590">
    <property type="component" value="Unassembled WGS sequence"/>
</dbReference>
<dbReference type="InterPro" id="IPR036663">
    <property type="entry name" value="Fumarylacetoacetase_C_sf"/>
</dbReference>
<dbReference type="PANTHER" id="PTHR42796:SF4">
    <property type="entry name" value="FUMARYLACETOACETATE HYDROLASE DOMAIN-CONTAINING PROTEIN 2A"/>
    <property type="match status" value="1"/>
</dbReference>
<dbReference type="OrthoDB" id="5197601at2"/>
<comment type="similarity">
    <text evidence="1">Belongs to the FAH family.</text>
</comment>
<dbReference type="SUPFAM" id="SSF56529">
    <property type="entry name" value="FAH"/>
    <property type="match status" value="1"/>
</dbReference>
<accession>A0A8B2NQY7</accession>
<keyword evidence="2" id="KW-0479">Metal-binding</keyword>
<evidence type="ECO:0000256" key="1">
    <source>
        <dbReference type="ARBA" id="ARBA00010211"/>
    </source>
</evidence>
<evidence type="ECO:0000256" key="2">
    <source>
        <dbReference type="ARBA" id="ARBA00022723"/>
    </source>
</evidence>
<dbReference type="Pfam" id="PF01557">
    <property type="entry name" value="FAA_hydrolase"/>
    <property type="match status" value="1"/>
</dbReference>
<feature type="domain" description="Fumarylacetoacetase-like C-terminal" evidence="3">
    <location>
        <begin position="74"/>
        <end position="279"/>
    </location>
</feature>
<dbReference type="RefSeq" id="WP_111346472.1">
    <property type="nucleotide sequence ID" value="NZ_JAIWKD010000008.1"/>
</dbReference>
<dbReference type="AlphaFoldDB" id="A0A8B2NQY7"/>
<organism evidence="4 5">
    <name type="scientific">Acuticoccus sediminis</name>
    <dbReference type="NCBI Taxonomy" id="2184697"/>
    <lineage>
        <taxon>Bacteria</taxon>
        <taxon>Pseudomonadati</taxon>
        <taxon>Pseudomonadota</taxon>
        <taxon>Alphaproteobacteria</taxon>
        <taxon>Hyphomicrobiales</taxon>
        <taxon>Amorphaceae</taxon>
        <taxon>Acuticoccus</taxon>
    </lineage>
</organism>
<evidence type="ECO:0000259" key="3">
    <source>
        <dbReference type="Pfam" id="PF01557"/>
    </source>
</evidence>
<evidence type="ECO:0000313" key="5">
    <source>
        <dbReference type="Proteomes" id="UP000249590"/>
    </source>
</evidence>
<reference evidence="4 5" key="1">
    <citation type="submission" date="2018-05" db="EMBL/GenBank/DDBJ databases">
        <title>Acuticoccus sediminis sp. nov., isolated from deep-sea sediment of Indian Ocean.</title>
        <authorList>
            <person name="Liu X."/>
            <person name="Lai Q."/>
            <person name="Du Y."/>
            <person name="Sun F."/>
            <person name="Zhang X."/>
            <person name="Wang S."/>
            <person name="Shao Z."/>
        </authorList>
    </citation>
    <scope>NUCLEOTIDE SEQUENCE [LARGE SCALE GENOMIC DNA]</scope>
    <source>
        <strain evidence="4 5">PTG4-2</strain>
    </source>
</reference>
<dbReference type="InterPro" id="IPR011234">
    <property type="entry name" value="Fumarylacetoacetase-like_C"/>
</dbReference>